<dbReference type="EMBL" id="LN649229">
    <property type="protein sequence ID" value="CEI66678.1"/>
    <property type="molecule type" value="Genomic_DNA"/>
</dbReference>
<reference evidence="4" key="1">
    <citation type="submission" date="2014-10" db="EMBL/GenBank/DDBJ databases">
        <authorList>
            <person name="King R."/>
        </authorList>
    </citation>
    <scope>NUCLEOTIDE SEQUENCE [LARGE SCALE GENOMIC DNA]</scope>
    <source>
        <strain evidence="4">A3/5</strain>
    </source>
</reference>
<dbReference type="PANTHER" id="PTHR47784">
    <property type="entry name" value="STEROL UPTAKE CONTROL PROTEIN 2"/>
    <property type="match status" value="1"/>
</dbReference>
<dbReference type="SUPFAM" id="SSF57701">
    <property type="entry name" value="Zn2/Cys6 DNA-binding domain"/>
    <property type="match status" value="1"/>
</dbReference>
<dbReference type="AlphaFoldDB" id="A0A2L2T9J5"/>
<sequence>MAVREGDNGDNEVPIRQRKAHKKSRLGCKNCKLRSVKCDESKPSCKRCKTSGFICSFTQTYPSSFQLAHFNAGPVFSVIDRSLGPINPGFKVPVVQPVKGGRGEIVLNDFALKALERFRKRTVFSVGTKRTRKVYSEGAFMLGLEHPFLMHVFIALAYLHDEHLNPNSTGSHRTPLAFHWYQATALFHHRLATASSVHDPSTLPGSERDALWTAGVLLGAASFALLNVQSVDNVWPLKESDSLDLDWLKMSDGKKVVWNLADPTRQDSIFYELLAERNSMPDGTRKIPPNVLPGVFYSVFNLDASSSASTNPYHTAASLLVQLLPREITDNTVVQFLSFLTQLDPRYRKLLEEKDPRAMVLLAWWYTKAAAHSSWWMQRRSLVEGQAICIYLERYCTHVEGVCELVEFPKRVFEICRRNGGMAAEERSALVLGGWVY</sequence>
<dbReference type="Proteomes" id="UP000245910">
    <property type="component" value="Chromosome I"/>
</dbReference>
<keyword evidence="4" id="KW-1185">Reference proteome</keyword>
<proteinExistence type="predicted"/>
<dbReference type="GO" id="GO:0008270">
    <property type="term" value="F:zinc ion binding"/>
    <property type="evidence" value="ECO:0007669"/>
    <property type="project" value="InterPro"/>
</dbReference>
<evidence type="ECO:0000259" key="2">
    <source>
        <dbReference type="PROSITE" id="PS50048"/>
    </source>
</evidence>
<dbReference type="PANTHER" id="PTHR47784:SF9">
    <property type="entry name" value="ZN(II)2CYS6 TRANSCRIPTION FACTOR (EUROFUNG)"/>
    <property type="match status" value="1"/>
</dbReference>
<dbReference type="OrthoDB" id="416217at2759"/>
<dbReference type="STRING" id="56646.A0A2L2T9J5"/>
<dbReference type="PROSITE" id="PS50048">
    <property type="entry name" value="ZN2_CY6_FUNGAL_2"/>
    <property type="match status" value="1"/>
</dbReference>
<dbReference type="InterPro" id="IPR001138">
    <property type="entry name" value="Zn2Cys6_DnaBD"/>
</dbReference>
<name>A0A2L2T9J5_9HYPO</name>
<dbReference type="KEGG" id="fvn:FVRRES_03190"/>
<dbReference type="GeneID" id="37254831"/>
<dbReference type="GO" id="GO:0001228">
    <property type="term" value="F:DNA-binding transcription activator activity, RNA polymerase II-specific"/>
    <property type="evidence" value="ECO:0007669"/>
    <property type="project" value="TreeGrafter"/>
</dbReference>
<dbReference type="CDD" id="cd00067">
    <property type="entry name" value="GAL4"/>
    <property type="match status" value="1"/>
</dbReference>
<feature type="domain" description="Zn(2)-C6 fungal-type" evidence="2">
    <location>
        <begin position="27"/>
        <end position="57"/>
    </location>
</feature>
<dbReference type="Pfam" id="PF00172">
    <property type="entry name" value="Zn_clus"/>
    <property type="match status" value="1"/>
</dbReference>
<evidence type="ECO:0000256" key="1">
    <source>
        <dbReference type="ARBA" id="ARBA00023242"/>
    </source>
</evidence>
<keyword evidence="1" id="KW-0539">Nucleus</keyword>
<dbReference type="RefSeq" id="XP_025590395.1">
    <property type="nucleotide sequence ID" value="XM_025731362.2"/>
</dbReference>
<protein>
    <recommendedName>
        <fullName evidence="2">Zn(2)-C6 fungal-type domain-containing protein</fullName>
    </recommendedName>
</protein>
<evidence type="ECO:0000313" key="3">
    <source>
        <dbReference type="EMBL" id="CEI66678.1"/>
    </source>
</evidence>
<dbReference type="SMART" id="SM00066">
    <property type="entry name" value="GAL4"/>
    <property type="match status" value="1"/>
</dbReference>
<dbReference type="InterPro" id="IPR053157">
    <property type="entry name" value="Sterol_Uptake_Regulator"/>
</dbReference>
<organism evidence="3 4">
    <name type="scientific">Fusarium venenatum</name>
    <dbReference type="NCBI Taxonomy" id="56646"/>
    <lineage>
        <taxon>Eukaryota</taxon>
        <taxon>Fungi</taxon>
        <taxon>Dikarya</taxon>
        <taxon>Ascomycota</taxon>
        <taxon>Pezizomycotina</taxon>
        <taxon>Sordariomycetes</taxon>
        <taxon>Hypocreomycetidae</taxon>
        <taxon>Hypocreales</taxon>
        <taxon>Nectriaceae</taxon>
        <taxon>Fusarium</taxon>
    </lineage>
</organism>
<dbReference type="InterPro" id="IPR036864">
    <property type="entry name" value="Zn2-C6_fun-type_DNA-bd_sf"/>
</dbReference>
<dbReference type="Gene3D" id="4.10.240.10">
    <property type="entry name" value="Zn(2)-C6 fungal-type DNA-binding domain"/>
    <property type="match status" value="1"/>
</dbReference>
<accession>A0A2L2T9J5</accession>
<evidence type="ECO:0000313" key="4">
    <source>
        <dbReference type="Proteomes" id="UP000245910"/>
    </source>
</evidence>